<dbReference type="RefSeq" id="WP_245622770.1">
    <property type="nucleotide sequence ID" value="NZ_LGRV01000003.1"/>
</dbReference>
<feature type="compositionally biased region" description="Basic and acidic residues" evidence="2">
    <location>
        <begin position="412"/>
        <end position="434"/>
    </location>
</feature>
<proteinExistence type="inferred from homology"/>
<feature type="region of interest" description="Disordered" evidence="2">
    <location>
        <begin position="392"/>
        <end position="460"/>
    </location>
</feature>
<evidence type="ECO:0000256" key="1">
    <source>
        <dbReference type="ARBA" id="ARBA00093462"/>
    </source>
</evidence>
<gene>
    <name evidence="5" type="ORF">AEA09_03280</name>
</gene>
<dbReference type="Pfam" id="PF07261">
    <property type="entry name" value="DnaB_2"/>
    <property type="match status" value="1"/>
</dbReference>
<organism evidence="5 6">
    <name type="scientific">Lysinibacillus contaminans</name>
    <dbReference type="NCBI Taxonomy" id="1293441"/>
    <lineage>
        <taxon>Bacteria</taxon>
        <taxon>Bacillati</taxon>
        <taxon>Bacillota</taxon>
        <taxon>Bacilli</taxon>
        <taxon>Bacillales</taxon>
        <taxon>Bacillaceae</taxon>
        <taxon>Lysinibacillus</taxon>
    </lineage>
</organism>
<evidence type="ECO:0000313" key="5">
    <source>
        <dbReference type="EMBL" id="KOS67675.1"/>
    </source>
</evidence>
<accession>A0ABR5JYU7</accession>
<keyword evidence="6" id="KW-1185">Reference proteome</keyword>
<feature type="compositionally biased region" description="Basic and acidic residues" evidence="2">
    <location>
        <begin position="443"/>
        <end position="453"/>
    </location>
</feature>
<evidence type="ECO:0000256" key="2">
    <source>
        <dbReference type="SAM" id="MobiDB-lite"/>
    </source>
</evidence>
<evidence type="ECO:0000259" key="4">
    <source>
        <dbReference type="Pfam" id="PF25888"/>
    </source>
</evidence>
<comment type="similarity">
    <text evidence="1">Belongs to the DnaB/DnaD family.</text>
</comment>
<comment type="caution">
    <text evidence="5">The sequence shown here is derived from an EMBL/GenBank/DDBJ whole genome shotgun (WGS) entry which is preliminary data.</text>
</comment>
<feature type="domain" description="Replicative helicase loading/DNA remodeling protein DnaB N-terminal winged helix" evidence="4">
    <location>
        <begin position="11"/>
        <end position="258"/>
    </location>
</feature>
<reference evidence="6" key="1">
    <citation type="submission" date="2015-07" db="EMBL/GenBank/DDBJ databases">
        <title>Fjat-14205 dsm 2895.</title>
        <authorList>
            <person name="Liu B."/>
            <person name="Wang J."/>
            <person name="Zhu Y."/>
            <person name="Liu G."/>
            <person name="Chen Q."/>
            <person name="Chen Z."/>
            <person name="Lan J."/>
            <person name="Che J."/>
            <person name="Ge C."/>
            <person name="Shi H."/>
            <person name="Pan Z."/>
            <person name="Liu X."/>
        </authorList>
    </citation>
    <scope>NUCLEOTIDE SEQUENCE [LARGE SCALE GENOMIC DNA]</scope>
    <source>
        <strain evidence="6">DSM 25560</strain>
    </source>
</reference>
<protein>
    <submittedName>
        <fullName evidence="5">DNA replication protein DnaB</fullName>
    </submittedName>
</protein>
<dbReference type="Proteomes" id="UP000050668">
    <property type="component" value="Unassembled WGS sequence"/>
</dbReference>
<evidence type="ECO:0000313" key="6">
    <source>
        <dbReference type="Proteomes" id="UP000050668"/>
    </source>
</evidence>
<dbReference type="EMBL" id="LGRV01000003">
    <property type="protein sequence ID" value="KOS67675.1"/>
    <property type="molecule type" value="Genomic_DNA"/>
</dbReference>
<dbReference type="Pfam" id="PF25888">
    <property type="entry name" value="WHD_DnaB"/>
    <property type="match status" value="1"/>
</dbReference>
<dbReference type="InterPro" id="IPR058660">
    <property type="entry name" value="WHD_DnaB"/>
</dbReference>
<name>A0ABR5JYU7_9BACI</name>
<feature type="compositionally biased region" description="Polar residues" evidence="2">
    <location>
        <begin position="395"/>
        <end position="409"/>
    </location>
</feature>
<dbReference type="InterPro" id="IPR006343">
    <property type="entry name" value="DnaB/C_C"/>
</dbReference>
<evidence type="ECO:0000259" key="3">
    <source>
        <dbReference type="Pfam" id="PF07261"/>
    </source>
</evidence>
<sequence length="460" mass="53001">MALIHLYKELQPSDTFDIRLPHALSTQERQLVTLFYQPLTGAEPISLYLTLWAEAEQMKSQHLSHYYLMNVLGMPIGKVFEARVALEAIGLLRTWKKESEEQRSFLYELARPLDADSFLKDPLLSMFLFSKIGEQAYRKLRQRFILPAREAEYKDVSRAFIDVYKPVNTNIPADLQSDDGLKVKPQKAYPFYFEQFDFNLLQAGLSEQLVPSSLLTLEVREAIAKLAFLYNLTALDMQKVVILALDDDLGISLERLRKAAADYYKLTVSKEPPKLARVYDTPSVEDTAQMTKDQELQHYLETTPPVQVLRDINNGKEPLQTSVQLADSLIVQHGMPVGVVNALLEYVMLTTDMKLPKKYVETIADHWVRKNLQTAKEAMELARKEHDKYTAWKNKPQTPSKTNNYTKGRSTNRREEKVPDWFYKRNEKSEEVPADKTSTGGTDFEKERQKILDKLGNQQK</sequence>
<feature type="domain" description="DnaB/C C-terminal" evidence="3">
    <location>
        <begin position="324"/>
        <end position="380"/>
    </location>
</feature>